<keyword evidence="1" id="KW-1133">Transmembrane helix</keyword>
<feature type="transmembrane region" description="Helical" evidence="1">
    <location>
        <begin position="66"/>
        <end position="84"/>
    </location>
</feature>
<feature type="transmembrane region" description="Helical" evidence="1">
    <location>
        <begin position="90"/>
        <end position="110"/>
    </location>
</feature>
<dbReference type="Proteomes" id="UP000093343">
    <property type="component" value="Unassembled WGS sequence"/>
</dbReference>
<dbReference type="EMBL" id="LVEN01000046">
    <property type="protein sequence ID" value="OCB69651.1"/>
    <property type="molecule type" value="Genomic_DNA"/>
</dbReference>
<dbReference type="Gene3D" id="2.40.50.140">
    <property type="entry name" value="Nucleic acid-binding proteins"/>
    <property type="match status" value="1"/>
</dbReference>
<feature type="transmembrane region" description="Helical" evidence="1">
    <location>
        <begin position="15"/>
        <end position="37"/>
    </location>
</feature>
<evidence type="ECO:0000256" key="1">
    <source>
        <dbReference type="SAM" id="Phobius"/>
    </source>
</evidence>
<gene>
    <name evidence="2" type="ORF">FLP_23540</name>
</gene>
<protein>
    <submittedName>
        <fullName evidence="2">Serine protease</fullName>
    </submittedName>
</protein>
<name>A0ABX2XD24_9FLAO</name>
<dbReference type="GO" id="GO:0006508">
    <property type="term" value="P:proteolysis"/>
    <property type="evidence" value="ECO:0007669"/>
    <property type="project" value="UniProtKB-KW"/>
</dbReference>
<sequence length="190" mass="21126">MMELLDSLPTLLKSFWYIAIPTSIIFIIQTIITFTGVDVADGFDTDFHADVHDGGSDFQLFSLRNLINFLLGFSWTGISFYTTIGDNPLLLIGTSFVVGVLFVVLFFLVIKQVQKLAEDNSFKISNTLNKTAEVYLTIPENKKGKGKIMISVNGAFHELEAMTENDRIPSGAVVRVVKIENNNILIVESI</sequence>
<organism evidence="2 3">
    <name type="scientific">Flavobacterium piscis</name>
    <dbReference type="NCBI Taxonomy" id="1114874"/>
    <lineage>
        <taxon>Bacteria</taxon>
        <taxon>Pseudomonadati</taxon>
        <taxon>Bacteroidota</taxon>
        <taxon>Flavobacteriia</taxon>
        <taxon>Flavobacteriales</taxon>
        <taxon>Flavobacteriaceae</taxon>
        <taxon>Flavobacterium</taxon>
    </lineage>
</organism>
<dbReference type="InterPro" id="IPR012340">
    <property type="entry name" value="NA-bd_OB-fold"/>
</dbReference>
<keyword evidence="2" id="KW-0378">Hydrolase</keyword>
<keyword evidence="1" id="KW-0812">Transmembrane</keyword>
<accession>A0ABX2XD24</accession>
<dbReference type="GO" id="GO:0008233">
    <property type="term" value="F:peptidase activity"/>
    <property type="evidence" value="ECO:0007669"/>
    <property type="project" value="UniProtKB-KW"/>
</dbReference>
<keyword evidence="1" id="KW-0472">Membrane</keyword>
<keyword evidence="2" id="KW-0645">Protease</keyword>
<keyword evidence="3" id="KW-1185">Reference proteome</keyword>
<reference evidence="3" key="1">
    <citation type="submission" date="2016-03" db="EMBL/GenBank/DDBJ databases">
        <title>Draft genome sequence of Paenibacillus glacialis DSM 22343.</title>
        <authorList>
            <person name="Shin S.-K."/>
            <person name="Yi H."/>
        </authorList>
    </citation>
    <scope>NUCLEOTIDE SEQUENCE [LARGE SCALE GENOMIC DNA]</scope>
    <source>
        <strain evidence="3">CCUG 60099</strain>
    </source>
</reference>
<evidence type="ECO:0000313" key="3">
    <source>
        <dbReference type="Proteomes" id="UP000093343"/>
    </source>
</evidence>
<comment type="caution">
    <text evidence="2">The sequence shown here is derived from an EMBL/GenBank/DDBJ whole genome shotgun (WGS) entry which is preliminary data.</text>
</comment>
<evidence type="ECO:0000313" key="2">
    <source>
        <dbReference type="EMBL" id="OCB69651.1"/>
    </source>
</evidence>
<proteinExistence type="predicted"/>